<evidence type="ECO:0000313" key="2">
    <source>
        <dbReference type="EMBL" id="KAK4118157.1"/>
    </source>
</evidence>
<keyword evidence="3" id="KW-1185">Reference proteome</keyword>
<reference evidence="2" key="1">
    <citation type="journal article" date="2023" name="Mol. Phylogenet. Evol.">
        <title>Genome-scale phylogeny and comparative genomics of the fungal order Sordariales.</title>
        <authorList>
            <person name="Hensen N."/>
            <person name="Bonometti L."/>
            <person name="Westerberg I."/>
            <person name="Brannstrom I.O."/>
            <person name="Guillou S."/>
            <person name="Cros-Aarteil S."/>
            <person name="Calhoun S."/>
            <person name="Haridas S."/>
            <person name="Kuo A."/>
            <person name="Mondo S."/>
            <person name="Pangilinan J."/>
            <person name="Riley R."/>
            <person name="LaButti K."/>
            <person name="Andreopoulos B."/>
            <person name="Lipzen A."/>
            <person name="Chen C."/>
            <person name="Yan M."/>
            <person name="Daum C."/>
            <person name="Ng V."/>
            <person name="Clum A."/>
            <person name="Steindorff A."/>
            <person name="Ohm R.A."/>
            <person name="Martin F."/>
            <person name="Silar P."/>
            <person name="Natvig D.O."/>
            <person name="Lalanne C."/>
            <person name="Gautier V."/>
            <person name="Ament-Velasquez S.L."/>
            <person name="Kruys A."/>
            <person name="Hutchinson M.I."/>
            <person name="Powell A.J."/>
            <person name="Barry K."/>
            <person name="Miller A.N."/>
            <person name="Grigoriev I.V."/>
            <person name="Debuchy R."/>
            <person name="Gladieux P."/>
            <person name="Hiltunen Thoren M."/>
            <person name="Johannesson H."/>
        </authorList>
    </citation>
    <scope>NUCLEOTIDE SEQUENCE</scope>
    <source>
        <strain evidence="2">CBS 731.68</strain>
    </source>
</reference>
<gene>
    <name evidence="2" type="ORF">N657DRAFT_406048</name>
</gene>
<feature type="region of interest" description="Disordered" evidence="1">
    <location>
        <begin position="34"/>
        <end position="61"/>
    </location>
</feature>
<organism evidence="2 3">
    <name type="scientific">Parathielavia appendiculata</name>
    <dbReference type="NCBI Taxonomy" id="2587402"/>
    <lineage>
        <taxon>Eukaryota</taxon>
        <taxon>Fungi</taxon>
        <taxon>Dikarya</taxon>
        <taxon>Ascomycota</taxon>
        <taxon>Pezizomycotina</taxon>
        <taxon>Sordariomycetes</taxon>
        <taxon>Sordariomycetidae</taxon>
        <taxon>Sordariales</taxon>
        <taxon>Chaetomiaceae</taxon>
        <taxon>Parathielavia</taxon>
    </lineage>
</organism>
<dbReference type="RefSeq" id="XP_062641930.1">
    <property type="nucleotide sequence ID" value="XM_062787224.1"/>
</dbReference>
<dbReference type="AlphaFoldDB" id="A0AAN6TP89"/>
<evidence type="ECO:0000256" key="1">
    <source>
        <dbReference type="SAM" id="MobiDB-lite"/>
    </source>
</evidence>
<sequence>MDTRDPSCSAPATTSGWVLPVVSVANALHPDAAWHSRKRTRDGPGEEREVVEVSRERSTSRHREVEESGFWKFAYLRRKIKEAQMIEDGKRVEKPIKQRGTKNFCHKCKKQQVFKDISCTQCGHDKCLGCLVALRD</sequence>
<accession>A0AAN6TP89</accession>
<dbReference type="Proteomes" id="UP001302602">
    <property type="component" value="Unassembled WGS sequence"/>
</dbReference>
<reference evidence="2" key="2">
    <citation type="submission" date="2023-05" db="EMBL/GenBank/DDBJ databases">
        <authorList>
            <consortium name="Lawrence Berkeley National Laboratory"/>
            <person name="Steindorff A."/>
            <person name="Hensen N."/>
            <person name="Bonometti L."/>
            <person name="Westerberg I."/>
            <person name="Brannstrom I.O."/>
            <person name="Guillou S."/>
            <person name="Cros-Aarteil S."/>
            <person name="Calhoun S."/>
            <person name="Haridas S."/>
            <person name="Kuo A."/>
            <person name="Mondo S."/>
            <person name="Pangilinan J."/>
            <person name="Riley R."/>
            <person name="Labutti K."/>
            <person name="Andreopoulos B."/>
            <person name="Lipzen A."/>
            <person name="Chen C."/>
            <person name="Yanf M."/>
            <person name="Daum C."/>
            <person name="Ng V."/>
            <person name="Clum A."/>
            <person name="Ohm R."/>
            <person name="Martin F."/>
            <person name="Silar P."/>
            <person name="Natvig D."/>
            <person name="Lalanne C."/>
            <person name="Gautier V."/>
            <person name="Ament-Velasquez S.L."/>
            <person name="Kruys A."/>
            <person name="Hutchinson M.I."/>
            <person name="Powell A.J."/>
            <person name="Barry K."/>
            <person name="Miller A.N."/>
            <person name="Grigoriev I.V."/>
            <person name="Debuchy R."/>
            <person name="Gladieux P."/>
            <person name="Thoren M.H."/>
            <person name="Johannesson H."/>
        </authorList>
    </citation>
    <scope>NUCLEOTIDE SEQUENCE</scope>
    <source>
        <strain evidence="2">CBS 731.68</strain>
    </source>
</reference>
<dbReference type="GeneID" id="87823994"/>
<evidence type="ECO:0000313" key="3">
    <source>
        <dbReference type="Proteomes" id="UP001302602"/>
    </source>
</evidence>
<name>A0AAN6TP89_9PEZI</name>
<protein>
    <submittedName>
        <fullName evidence="2">Uncharacterized protein</fullName>
    </submittedName>
</protein>
<feature type="compositionally biased region" description="Basic and acidic residues" evidence="1">
    <location>
        <begin position="41"/>
        <end position="61"/>
    </location>
</feature>
<proteinExistence type="predicted"/>
<comment type="caution">
    <text evidence="2">The sequence shown here is derived from an EMBL/GenBank/DDBJ whole genome shotgun (WGS) entry which is preliminary data.</text>
</comment>
<dbReference type="EMBL" id="MU853280">
    <property type="protein sequence ID" value="KAK4118157.1"/>
    <property type="molecule type" value="Genomic_DNA"/>
</dbReference>